<evidence type="ECO:0000313" key="3">
    <source>
        <dbReference type="EMBL" id="ATL67110.1"/>
    </source>
</evidence>
<organism evidence="3 4">
    <name type="scientific">Nocardia terpenica</name>
    <dbReference type="NCBI Taxonomy" id="455432"/>
    <lineage>
        <taxon>Bacteria</taxon>
        <taxon>Bacillati</taxon>
        <taxon>Actinomycetota</taxon>
        <taxon>Actinomycetes</taxon>
        <taxon>Mycobacteriales</taxon>
        <taxon>Nocardiaceae</taxon>
        <taxon>Nocardia</taxon>
    </lineage>
</organism>
<keyword evidence="1" id="KW-0238">DNA-binding</keyword>
<gene>
    <name evidence="3" type="ORF">CRH09_13795</name>
</gene>
<protein>
    <submittedName>
        <fullName evidence="3">Transcriptional regulator</fullName>
    </submittedName>
</protein>
<dbReference type="PROSITE" id="PS51197">
    <property type="entry name" value="HTH_RRF2_2"/>
    <property type="match status" value="1"/>
</dbReference>
<dbReference type="SUPFAM" id="SSF46785">
    <property type="entry name" value="Winged helix' DNA-binding domain"/>
    <property type="match status" value="1"/>
</dbReference>
<dbReference type="GO" id="GO:0003677">
    <property type="term" value="F:DNA binding"/>
    <property type="evidence" value="ECO:0007669"/>
    <property type="project" value="UniProtKB-KW"/>
</dbReference>
<dbReference type="AlphaFoldDB" id="A0A291RIG6"/>
<proteinExistence type="predicted"/>
<dbReference type="PROSITE" id="PS01332">
    <property type="entry name" value="HTH_RRF2_1"/>
    <property type="match status" value="1"/>
</dbReference>
<dbReference type="Gene3D" id="1.10.10.10">
    <property type="entry name" value="Winged helix-like DNA-binding domain superfamily/Winged helix DNA-binding domain"/>
    <property type="match status" value="1"/>
</dbReference>
<dbReference type="Pfam" id="PF02082">
    <property type="entry name" value="Rrf2"/>
    <property type="match status" value="1"/>
</dbReference>
<dbReference type="RefSeq" id="WP_098694258.1">
    <property type="nucleotide sequence ID" value="NZ_CP023778.1"/>
</dbReference>
<comment type="cofactor">
    <cofactor evidence="2">
        <name>[2Fe-2S] cluster</name>
        <dbReference type="ChEBI" id="CHEBI:190135"/>
    </cofactor>
</comment>
<name>A0A291RIG6_9NOCA</name>
<evidence type="ECO:0000256" key="2">
    <source>
        <dbReference type="ARBA" id="ARBA00034078"/>
    </source>
</evidence>
<dbReference type="InterPro" id="IPR030489">
    <property type="entry name" value="TR_Rrf2-type_CS"/>
</dbReference>
<evidence type="ECO:0000256" key="1">
    <source>
        <dbReference type="ARBA" id="ARBA00023125"/>
    </source>
</evidence>
<dbReference type="NCBIfam" id="TIGR00738">
    <property type="entry name" value="rrf2_super"/>
    <property type="match status" value="1"/>
</dbReference>
<dbReference type="PANTHER" id="PTHR33221:SF4">
    <property type="entry name" value="HTH-TYPE TRANSCRIPTIONAL REPRESSOR NSRR"/>
    <property type="match status" value="1"/>
</dbReference>
<dbReference type="EMBL" id="CP023778">
    <property type="protein sequence ID" value="ATL67110.1"/>
    <property type="molecule type" value="Genomic_DNA"/>
</dbReference>
<dbReference type="GO" id="GO:0003700">
    <property type="term" value="F:DNA-binding transcription factor activity"/>
    <property type="evidence" value="ECO:0007669"/>
    <property type="project" value="TreeGrafter"/>
</dbReference>
<dbReference type="InterPro" id="IPR000944">
    <property type="entry name" value="Tscrpt_reg_Rrf2"/>
</dbReference>
<reference evidence="3 4" key="1">
    <citation type="submission" date="2017-10" db="EMBL/GenBank/DDBJ databases">
        <title>Comparative genomics between pathogenic Norcardia.</title>
        <authorList>
            <person name="Zeng L."/>
        </authorList>
    </citation>
    <scope>NUCLEOTIDE SEQUENCE [LARGE SCALE GENOMIC DNA]</scope>
    <source>
        <strain evidence="3 4">NC_YFY_NT001</strain>
    </source>
</reference>
<dbReference type="InterPro" id="IPR036388">
    <property type="entry name" value="WH-like_DNA-bd_sf"/>
</dbReference>
<dbReference type="Proteomes" id="UP000221961">
    <property type="component" value="Chromosome"/>
</dbReference>
<dbReference type="PANTHER" id="PTHR33221">
    <property type="entry name" value="WINGED HELIX-TURN-HELIX TRANSCRIPTIONAL REGULATOR, RRF2 FAMILY"/>
    <property type="match status" value="1"/>
</dbReference>
<dbReference type="GeneID" id="88358476"/>
<dbReference type="GO" id="GO:0005829">
    <property type="term" value="C:cytosol"/>
    <property type="evidence" value="ECO:0007669"/>
    <property type="project" value="TreeGrafter"/>
</dbReference>
<dbReference type="InterPro" id="IPR036390">
    <property type="entry name" value="WH_DNA-bd_sf"/>
</dbReference>
<dbReference type="KEGG" id="ntp:CRH09_13795"/>
<sequence>MQLSRFTDLGLRAMMRLAVSRSGDERVTTKLIARQINASEHYVAKAVTKLSDLGLIAAQRGRAGGIVLTERGRSASVGGIVRELEGGSAVVDCHGDQPCPLAGACRWRHALADAQEAFYQELDKYTLSDLVDRHVIDVLLAPPGDQSLTIGASPLALPCSAAASTPASQGV</sequence>
<accession>A0A291RIG6</accession>
<evidence type="ECO:0000313" key="4">
    <source>
        <dbReference type="Proteomes" id="UP000221961"/>
    </source>
</evidence>